<dbReference type="PANTHER" id="PTHR10500">
    <property type="entry name" value="BETA-MICROSEMINOPROTEIN"/>
    <property type="match status" value="1"/>
</dbReference>
<reference evidence="6" key="1">
    <citation type="journal article" date="2020" name="Nat. Ecol. Evol.">
        <title>Deeply conserved synteny resolves early events in vertebrate evolution.</title>
        <authorList>
            <person name="Simakov O."/>
            <person name="Marletaz F."/>
            <person name="Yue J.X."/>
            <person name="O'Connell B."/>
            <person name="Jenkins J."/>
            <person name="Brandt A."/>
            <person name="Calef R."/>
            <person name="Tung C.H."/>
            <person name="Huang T.K."/>
            <person name="Schmutz J."/>
            <person name="Satoh N."/>
            <person name="Yu J.K."/>
            <person name="Putnam N.H."/>
            <person name="Green R.E."/>
            <person name="Rokhsar D.S."/>
        </authorList>
    </citation>
    <scope>NUCLEOTIDE SEQUENCE [LARGE SCALE GENOMIC DNA]</scope>
    <source>
        <strain evidence="6">S238N-H82</strain>
    </source>
</reference>
<evidence type="ECO:0000256" key="3">
    <source>
        <dbReference type="ARBA" id="ARBA00022525"/>
    </source>
</evidence>
<keyword evidence="6" id="KW-1185">Reference proteome</keyword>
<organism evidence="6 7">
    <name type="scientific">Branchiostoma floridae</name>
    <name type="common">Florida lancelet</name>
    <name type="synonym">Amphioxus</name>
    <dbReference type="NCBI Taxonomy" id="7739"/>
    <lineage>
        <taxon>Eukaryota</taxon>
        <taxon>Metazoa</taxon>
        <taxon>Chordata</taxon>
        <taxon>Cephalochordata</taxon>
        <taxon>Leptocardii</taxon>
        <taxon>Amphioxiformes</taxon>
        <taxon>Branchiostomatidae</taxon>
        <taxon>Branchiostoma</taxon>
    </lineage>
</organism>
<dbReference type="Proteomes" id="UP000001554">
    <property type="component" value="Chromosome 12"/>
</dbReference>
<keyword evidence="5" id="KW-0812">Transmembrane</keyword>
<keyword evidence="4" id="KW-1015">Disulfide bond</keyword>
<evidence type="ECO:0000256" key="5">
    <source>
        <dbReference type="SAM" id="Phobius"/>
    </source>
</evidence>
<reference evidence="7" key="2">
    <citation type="submission" date="2025-08" db="UniProtKB">
        <authorList>
            <consortium name="RefSeq"/>
        </authorList>
    </citation>
    <scope>IDENTIFICATION</scope>
    <source>
        <strain evidence="7">S238N-H82</strain>
        <tissue evidence="7">Testes</tissue>
    </source>
</reference>
<sequence>MNCSNLQCSNYYPTNLSRNRQSQILGMGSYVYVLMGVVICALLWETHGREVTGPLISETQWYGSRPVTTTYCLWEGHKMRPGSSWSEGEDCLVCSCDSRGLYCSSPSLDQAVPSCQLFVDESCHYELVQSANPWSTCHTSSATITG</sequence>
<dbReference type="RefSeq" id="XP_035693457.1">
    <property type="nucleotide sequence ID" value="XM_035837564.1"/>
</dbReference>
<accession>A0A9J7M2P4</accession>
<protein>
    <submittedName>
        <fullName evidence="7">Uncharacterized protein LOC118427668</fullName>
    </submittedName>
</protein>
<dbReference type="KEGG" id="bfo:118427668"/>
<dbReference type="Gene3D" id="2.60.40.1900">
    <property type="entry name" value="Beta-microseminoprotein (PSP94) domain"/>
    <property type="match status" value="1"/>
</dbReference>
<evidence type="ECO:0000256" key="4">
    <source>
        <dbReference type="ARBA" id="ARBA00023157"/>
    </source>
</evidence>
<evidence type="ECO:0000313" key="7">
    <source>
        <dbReference type="RefSeq" id="XP_035693457.1"/>
    </source>
</evidence>
<feature type="transmembrane region" description="Helical" evidence="5">
    <location>
        <begin position="24"/>
        <end position="44"/>
    </location>
</feature>
<evidence type="ECO:0000313" key="6">
    <source>
        <dbReference type="Proteomes" id="UP000001554"/>
    </source>
</evidence>
<keyword evidence="3" id="KW-0964">Secreted</keyword>
<gene>
    <name evidence="7" type="primary">LOC118427668</name>
</gene>
<dbReference type="GO" id="GO:0005576">
    <property type="term" value="C:extracellular region"/>
    <property type="evidence" value="ECO:0007669"/>
    <property type="project" value="UniProtKB-SubCell"/>
</dbReference>
<name>A0A9J7M2P4_BRAFL</name>
<dbReference type="AlphaFoldDB" id="A0A9J7M2P4"/>
<keyword evidence="5" id="KW-1133">Transmembrane helix</keyword>
<comment type="subcellular location">
    <subcellularLocation>
        <location evidence="1">Secreted</location>
    </subcellularLocation>
</comment>
<comment type="similarity">
    <text evidence="2">Belongs to the beta-microseminoprotein family.</text>
</comment>
<dbReference type="GeneID" id="118427668"/>
<evidence type="ECO:0000256" key="1">
    <source>
        <dbReference type="ARBA" id="ARBA00004613"/>
    </source>
</evidence>
<dbReference type="PANTHER" id="PTHR10500:SF0">
    <property type="entry name" value="SCO-SPONDIN-LIKE"/>
    <property type="match status" value="1"/>
</dbReference>
<proteinExistence type="inferred from homology"/>
<dbReference type="InterPro" id="IPR008735">
    <property type="entry name" value="PSP94"/>
</dbReference>
<keyword evidence="5" id="KW-0472">Membrane</keyword>
<evidence type="ECO:0000256" key="2">
    <source>
        <dbReference type="ARBA" id="ARBA00010352"/>
    </source>
</evidence>